<name>A0A7R8WNI1_9CRUS</name>
<dbReference type="GO" id="GO:0035973">
    <property type="term" value="P:aggrephagy"/>
    <property type="evidence" value="ECO:0007669"/>
    <property type="project" value="TreeGrafter"/>
</dbReference>
<dbReference type="SUPFAM" id="SSF81837">
    <property type="entry name" value="BEACH domain"/>
    <property type="match status" value="1"/>
</dbReference>
<reference evidence="1" key="1">
    <citation type="submission" date="2020-11" db="EMBL/GenBank/DDBJ databases">
        <authorList>
            <person name="Tran Van P."/>
        </authorList>
    </citation>
    <scope>NUCLEOTIDE SEQUENCE</scope>
</reference>
<dbReference type="InterPro" id="IPR000409">
    <property type="entry name" value="BEACH_dom"/>
</dbReference>
<dbReference type="Gene3D" id="1.10.1540.10">
    <property type="entry name" value="BEACH domain"/>
    <property type="match status" value="1"/>
</dbReference>
<dbReference type="PANTHER" id="PTHR44662">
    <property type="entry name" value="WD REPEAT-CONTAINING PROTEIN 81"/>
    <property type="match status" value="1"/>
</dbReference>
<accession>A0A7R8WNI1</accession>
<dbReference type="EMBL" id="OB664521">
    <property type="protein sequence ID" value="CAD7232324.1"/>
    <property type="molecule type" value="Genomic_DNA"/>
</dbReference>
<gene>
    <name evidence="1" type="ORF">CTOB1V02_LOCUS10160</name>
</gene>
<dbReference type="PROSITE" id="PS50197">
    <property type="entry name" value="BEACH"/>
    <property type="match status" value="1"/>
</dbReference>
<dbReference type="InterPro" id="IPR052651">
    <property type="entry name" value="WDR81"/>
</dbReference>
<dbReference type="InterPro" id="IPR036372">
    <property type="entry name" value="BEACH_dom_sf"/>
</dbReference>
<dbReference type="GO" id="GO:0005739">
    <property type="term" value="C:mitochondrion"/>
    <property type="evidence" value="ECO:0007669"/>
    <property type="project" value="TreeGrafter"/>
</dbReference>
<organism evidence="1">
    <name type="scientific">Cyprideis torosa</name>
    <dbReference type="NCBI Taxonomy" id="163714"/>
    <lineage>
        <taxon>Eukaryota</taxon>
        <taxon>Metazoa</taxon>
        <taxon>Ecdysozoa</taxon>
        <taxon>Arthropoda</taxon>
        <taxon>Crustacea</taxon>
        <taxon>Oligostraca</taxon>
        <taxon>Ostracoda</taxon>
        <taxon>Podocopa</taxon>
        <taxon>Podocopida</taxon>
        <taxon>Cytherocopina</taxon>
        <taxon>Cytheroidea</taxon>
        <taxon>Cytherideidae</taxon>
        <taxon>Cyprideis</taxon>
    </lineage>
</organism>
<dbReference type="Pfam" id="PF02138">
    <property type="entry name" value="Beach"/>
    <property type="match status" value="1"/>
</dbReference>
<dbReference type="PANTHER" id="PTHR44662:SF1">
    <property type="entry name" value="WD REPEAT-CONTAINING PROTEIN 81"/>
    <property type="match status" value="1"/>
</dbReference>
<sequence>MRAIHSAGLCVGDISTKDVFLDNELLVMVLPRVQYNAVKPQSSDLLLPSPTTAFLRFPDPLRATVLNCKRDFSLWEKEELKKVSLGDLVEAWCMGRLSNLDYLLALNFMAGRRWGDGRYHPVVPWVSDLSSPTGQLRDLTKTKFRLNKGDKQLDLTYECLREANERPDEKGQQPPHHVTECLSEITYYVYKARRMPPKVLTKHVRTQWVPDEYPSSVQRMYSWTPDECIPEFYTEPEIFKMILTNSMTHANNARQQQQQQHGGCQMKQHSGFVPLLRPERGELPSALKSGNP</sequence>
<dbReference type="AlphaFoldDB" id="A0A7R8WNI1"/>
<protein>
    <submittedName>
        <fullName evidence="1">Uncharacterized protein</fullName>
    </submittedName>
</protein>
<dbReference type="OrthoDB" id="29306at2759"/>
<dbReference type="SMART" id="SM01026">
    <property type="entry name" value="Beach"/>
    <property type="match status" value="1"/>
</dbReference>
<proteinExistence type="predicted"/>
<evidence type="ECO:0000313" key="1">
    <source>
        <dbReference type="EMBL" id="CAD7232324.1"/>
    </source>
</evidence>
<dbReference type="GO" id="GO:0035014">
    <property type="term" value="F:phosphatidylinositol 3-kinase regulator activity"/>
    <property type="evidence" value="ECO:0007669"/>
    <property type="project" value="TreeGrafter"/>
</dbReference>